<organism evidence="2 3">
    <name type="scientific">Leptonema illini</name>
    <dbReference type="NCBI Taxonomy" id="183"/>
    <lineage>
        <taxon>Bacteria</taxon>
        <taxon>Pseudomonadati</taxon>
        <taxon>Spirochaetota</taxon>
        <taxon>Spirochaetia</taxon>
        <taxon>Leptospirales</taxon>
        <taxon>Leptospiraceae</taxon>
        <taxon>Leptonema</taxon>
    </lineage>
</organism>
<protein>
    <submittedName>
        <fullName evidence="2">Uncharacterized protein</fullName>
    </submittedName>
</protein>
<dbReference type="Gene3D" id="2.60.120.380">
    <property type="match status" value="1"/>
</dbReference>
<gene>
    <name evidence="2" type="ORF">F9K24_02910</name>
</gene>
<name>A0A833H4B1_9LEPT</name>
<feature type="region of interest" description="Disordered" evidence="1">
    <location>
        <begin position="465"/>
        <end position="494"/>
    </location>
</feature>
<dbReference type="EMBL" id="WBUI01000002">
    <property type="protein sequence ID" value="KAB2934741.1"/>
    <property type="molecule type" value="Genomic_DNA"/>
</dbReference>
<dbReference type="AlphaFoldDB" id="A0A833H4B1"/>
<accession>A0A833H4B1</accession>
<evidence type="ECO:0000313" key="3">
    <source>
        <dbReference type="Proteomes" id="UP000460298"/>
    </source>
</evidence>
<sequence length="494" mass="54444">MGYGNYSLDVARQARSTNRDAFTYAGVAHTASGEEIRGVHPLLDIKGQIRECMNRTPIVVALDVTRSRGNDSKIVYQKLPMFIGMIEMKGYVEGAAMSFAGIGDATAGDRAPVQISQFEADNRLDEALSSLWLEEGGGGTGQESYELIAYYYARKTKLECLNEGRKGFLFFVGDEGFYPKVSKHQIAAYIGDDVADDIDSKEIFAELQQKYHVFFIYPQKGFEDRKADIDAEIQQRVEAAGGQYRNVDVRASLIWNNRNDLDLHVIAPSGEEIYYAHKQSACKGWLDVDMNVSGETTKPVENVRWSEGEAPSGKYTVFVQNYRFHESPGPTPYRAEVEVGGVIKRFNGIIGGKGEAGPDSNQLIYEFQFDPSMRNRAPVDETPADQYANYRDDVILAQWASVIPEEHILRIDDPHSILDVMLGALSLVGGANDLESFMGDLQGTEQTAARLAGTRKALAGLSAMPGVRSAARVSSDSIPKSEADKKRGGSSKRL</sequence>
<evidence type="ECO:0000313" key="2">
    <source>
        <dbReference type="EMBL" id="KAB2934741.1"/>
    </source>
</evidence>
<reference evidence="2 3" key="1">
    <citation type="submission" date="2019-10" db="EMBL/GenBank/DDBJ databases">
        <title>Extracellular Electron Transfer in a Candidatus Methanoperedens spp. Enrichment Culture.</title>
        <authorList>
            <person name="Berger S."/>
            <person name="Rangel Shaw D."/>
            <person name="Berben T."/>
            <person name="In 'T Zandt M."/>
            <person name="Frank J."/>
            <person name="Reimann J."/>
            <person name="Jetten M.S.M."/>
            <person name="Welte C.U."/>
        </authorList>
    </citation>
    <scope>NUCLEOTIDE SEQUENCE [LARGE SCALE GENOMIC DNA]</scope>
    <source>
        <strain evidence="2">SB12</strain>
    </source>
</reference>
<evidence type="ECO:0000256" key="1">
    <source>
        <dbReference type="SAM" id="MobiDB-lite"/>
    </source>
</evidence>
<dbReference type="OrthoDB" id="1090891at2"/>
<proteinExistence type="predicted"/>
<dbReference type="RefSeq" id="WP_002771939.1">
    <property type="nucleotide sequence ID" value="NZ_JQDG01000038.1"/>
</dbReference>
<comment type="caution">
    <text evidence="2">The sequence shown here is derived from an EMBL/GenBank/DDBJ whole genome shotgun (WGS) entry which is preliminary data.</text>
</comment>
<dbReference type="Proteomes" id="UP000460298">
    <property type="component" value="Unassembled WGS sequence"/>
</dbReference>